<dbReference type="PANTHER" id="PTHR24299:SF59">
    <property type="entry name" value="CYTOCHROME P450 SUPERFAMILY PROTEIN"/>
    <property type="match status" value="1"/>
</dbReference>
<organism evidence="2 3">
    <name type="scientific">Turnera subulata</name>
    <dbReference type="NCBI Taxonomy" id="218843"/>
    <lineage>
        <taxon>Eukaryota</taxon>
        <taxon>Viridiplantae</taxon>
        <taxon>Streptophyta</taxon>
        <taxon>Embryophyta</taxon>
        <taxon>Tracheophyta</taxon>
        <taxon>Spermatophyta</taxon>
        <taxon>Magnoliopsida</taxon>
        <taxon>eudicotyledons</taxon>
        <taxon>Gunneridae</taxon>
        <taxon>Pentapetalae</taxon>
        <taxon>rosids</taxon>
        <taxon>fabids</taxon>
        <taxon>Malpighiales</taxon>
        <taxon>Passifloraceae</taxon>
        <taxon>Turnera</taxon>
    </lineage>
</organism>
<comment type="caution">
    <text evidence="2">The sequence shown here is derived from an EMBL/GenBank/DDBJ whole genome shotgun (WGS) entry which is preliminary data.</text>
</comment>
<reference evidence="2" key="1">
    <citation type="submission" date="2022-02" db="EMBL/GenBank/DDBJ databases">
        <authorList>
            <person name="Henning P.M."/>
            <person name="McCubbin A.G."/>
            <person name="Shore J.S."/>
        </authorList>
    </citation>
    <scope>NUCLEOTIDE SEQUENCE</scope>
    <source>
        <strain evidence="2">F60SS</strain>
        <tissue evidence="2">Leaves</tissue>
    </source>
</reference>
<keyword evidence="1" id="KW-0812">Transmembrane</keyword>
<evidence type="ECO:0000256" key="1">
    <source>
        <dbReference type="SAM" id="Phobius"/>
    </source>
</evidence>
<dbReference type="InterPro" id="IPR036396">
    <property type="entry name" value="Cyt_P450_sf"/>
</dbReference>
<dbReference type="GO" id="GO:0020037">
    <property type="term" value="F:heme binding"/>
    <property type="evidence" value="ECO:0007669"/>
    <property type="project" value="InterPro"/>
</dbReference>
<dbReference type="EMBL" id="JAKUCV010005247">
    <property type="protein sequence ID" value="KAJ4831936.1"/>
    <property type="molecule type" value="Genomic_DNA"/>
</dbReference>
<proteinExistence type="predicted"/>
<dbReference type="GO" id="GO:0004497">
    <property type="term" value="F:monooxygenase activity"/>
    <property type="evidence" value="ECO:0007669"/>
    <property type="project" value="InterPro"/>
</dbReference>
<accession>A0A9Q0FKC3</accession>
<sequence>MDLVLAVSLSAVLGLVLFQALHFLTTKNEKNKAKLPPGPAPSPIIGNLLDLGDKPHKSLAKLAKIHGPLMSLKIGQVCNSYIFTTQKLDANQELRRKKVQELVVDVQEHCPAGKAVDVGQAAFRTTFNALSNTALSLDLSDSSSDTAQRFKEVVRGVMDEIGKPNLADYFPIFQYIDLQGIKRRTAIHFRKIFDFFDHIINERLQGRNVKGYLPTDDMLDTLLSISQENSDLMNKNYIKHLFLVTSIFLLLSFHCFLYYLVMD</sequence>
<evidence type="ECO:0000313" key="3">
    <source>
        <dbReference type="Proteomes" id="UP001141552"/>
    </source>
</evidence>
<dbReference type="AlphaFoldDB" id="A0A9Q0FKC3"/>
<reference evidence="2" key="2">
    <citation type="journal article" date="2023" name="Plants (Basel)">
        <title>Annotation of the Turnera subulata (Passifloraceae) Draft Genome Reveals the S-Locus Evolved after the Divergence of Turneroideae from Passifloroideae in a Stepwise Manner.</title>
        <authorList>
            <person name="Henning P.M."/>
            <person name="Roalson E.H."/>
            <person name="Mir W."/>
            <person name="McCubbin A.G."/>
            <person name="Shore J.S."/>
        </authorList>
    </citation>
    <scope>NUCLEOTIDE SEQUENCE</scope>
    <source>
        <strain evidence="2">F60SS</strain>
    </source>
</reference>
<keyword evidence="1" id="KW-1133">Transmembrane helix</keyword>
<gene>
    <name evidence="2" type="ORF">Tsubulata_034554</name>
</gene>
<evidence type="ECO:0000313" key="2">
    <source>
        <dbReference type="EMBL" id="KAJ4831936.1"/>
    </source>
</evidence>
<keyword evidence="3" id="KW-1185">Reference proteome</keyword>
<name>A0A9Q0FKC3_9ROSI</name>
<dbReference type="GO" id="GO:0005506">
    <property type="term" value="F:iron ion binding"/>
    <property type="evidence" value="ECO:0007669"/>
    <property type="project" value="InterPro"/>
</dbReference>
<dbReference type="PANTHER" id="PTHR24299">
    <property type="entry name" value="CYTOCHROME P450 FAMILY 1"/>
    <property type="match status" value="1"/>
</dbReference>
<dbReference type="OrthoDB" id="2789670at2759"/>
<dbReference type="Gene3D" id="1.10.630.10">
    <property type="entry name" value="Cytochrome P450"/>
    <property type="match status" value="1"/>
</dbReference>
<dbReference type="Proteomes" id="UP001141552">
    <property type="component" value="Unassembled WGS sequence"/>
</dbReference>
<protein>
    <recommendedName>
        <fullName evidence="4">Cytochrome P450</fullName>
    </recommendedName>
</protein>
<feature type="transmembrane region" description="Helical" evidence="1">
    <location>
        <begin position="241"/>
        <end position="261"/>
    </location>
</feature>
<dbReference type="InterPro" id="IPR001128">
    <property type="entry name" value="Cyt_P450"/>
</dbReference>
<dbReference type="GO" id="GO:0016705">
    <property type="term" value="F:oxidoreductase activity, acting on paired donors, with incorporation or reduction of molecular oxygen"/>
    <property type="evidence" value="ECO:0007669"/>
    <property type="project" value="InterPro"/>
</dbReference>
<keyword evidence="1" id="KW-0472">Membrane</keyword>
<evidence type="ECO:0008006" key="4">
    <source>
        <dbReference type="Google" id="ProtNLM"/>
    </source>
</evidence>
<dbReference type="SUPFAM" id="SSF48264">
    <property type="entry name" value="Cytochrome P450"/>
    <property type="match status" value="1"/>
</dbReference>
<dbReference type="Pfam" id="PF00067">
    <property type="entry name" value="p450"/>
    <property type="match status" value="1"/>
</dbReference>